<feature type="region of interest" description="Disordered" evidence="1">
    <location>
        <begin position="60"/>
        <end position="81"/>
    </location>
</feature>
<dbReference type="InterPro" id="IPR014991">
    <property type="entry name" value="DUF1840"/>
</dbReference>
<reference evidence="3" key="1">
    <citation type="submission" date="2016-10" db="EMBL/GenBank/DDBJ databases">
        <authorList>
            <person name="Varghese N."/>
            <person name="Submissions S."/>
        </authorList>
    </citation>
    <scope>NUCLEOTIDE SEQUENCE [LARGE SCALE GENOMIC DNA]</scope>
    <source>
        <strain evidence="3">CGMCC 1.11014</strain>
    </source>
</reference>
<evidence type="ECO:0008006" key="4">
    <source>
        <dbReference type="Google" id="ProtNLM"/>
    </source>
</evidence>
<proteinExistence type="predicted"/>
<dbReference type="Proteomes" id="UP000199391">
    <property type="component" value="Unassembled WGS sequence"/>
</dbReference>
<dbReference type="STRING" id="1035707.SAMN05216552_10013"/>
<feature type="compositionally biased region" description="Basic and acidic residues" evidence="1">
    <location>
        <begin position="60"/>
        <end position="70"/>
    </location>
</feature>
<dbReference type="OrthoDB" id="5296629at2"/>
<accession>A0A1I7ESZ8</accession>
<name>A0A1I7ESZ8_9BURK</name>
<sequence>MITFKSKSSPAVMMYKEHAERILELLNKSPTRGVITAAEVPTALAALEKEIELSKLHPDMDIEHHPDSTHNTDALDGDGPDLVEKQHVGFAARVYPLLEMLRTAMTDGHDVMWGI</sequence>
<protein>
    <recommendedName>
        <fullName evidence="4">DUF1840 family protein</fullName>
    </recommendedName>
</protein>
<gene>
    <name evidence="2" type="ORF">SAMN05216552_10013</name>
</gene>
<dbReference type="EMBL" id="FPBO01000001">
    <property type="protein sequence ID" value="SFU27052.1"/>
    <property type="molecule type" value="Genomic_DNA"/>
</dbReference>
<dbReference type="AlphaFoldDB" id="A0A1I7ESZ8"/>
<organism evidence="2 3">
    <name type="scientific">Pseudoduganella namucuonensis</name>
    <dbReference type="NCBI Taxonomy" id="1035707"/>
    <lineage>
        <taxon>Bacteria</taxon>
        <taxon>Pseudomonadati</taxon>
        <taxon>Pseudomonadota</taxon>
        <taxon>Betaproteobacteria</taxon>
        <taxon>Burkholderiales</taxon>
        <taxon>Oxalobacteraceae</taxon>
        <taxon>Telluria group</taxon>
        <taxon>Pseudoduganella</taxon>
    </lineage>
</organism>
<dbReference type="Pfam" id="PF08895">
    <property type="entry name" value="DUF1840"/>
    <property type="match status" value="1"/>
</dbReference>
<dbReference type="RefSeq" id="WP_093552118.1">
    <property type="nucleotide sequence ID" value="NZ_FPBO01000001.1"/>
</dbReference>
<evidence type="ECO:0000256" key="1">
    <source>
        <dbReference type="SAM" id="MobiDB-lite"/>
    </source>
</evidence>
<evidence type="ECO:0000313" key="2">
    <source>
        <dbReference type="EMBL" id="SFU27052.1"/>
    </source>
</evidence>
<evidence type="ECO:0000313" key="3">
    <source>
        <dbReference type="Proteomes" id="UP000199391"/>
    </source>
</evidence>
<keyword evidence="3" id="KW-1185">Reference proteome</keyword>